<dbReference type="PROSITE" id="PS50893">
    <property type="entry name" value="ABC_TRANSPORTER_2"/>
    <property type="match status" value="1"/>
</dbReference>
<evidence type="ECO:0000256" key="4">
    <source>
        <dbReference type="ARBA" id="ARBA00066388"/>
    </source>
</evidence>
<keyword evidence="3 6" id="KW-0067">ATP-binding</keyword>
<dbReference type="EC" id="7.6.2.9" evidence="4"/>
<dbReference type="PROSITE" id="PS00211">
    <property type="entry name" value="ABC_TRANSPORTER_1"/>
    <property type="match status" value="1"/>
</dbReference>
<dbReference type="InterPro" id="IPR050093">
    <property type="entry name" value="ABC_SmlMolc_Importer"/>
</dbReference>
<dbReference type="InterPro" id="IPR027417">
    <property type="entry name" value="P-loop_NTPase"/>
</dbReference>
<dbReference type="AlphaFoldDB" id="A0A426U8I2"/>
<evidence type="ECO:0000256" key="2">
    <source>
        <dbReference type="ARBA" id="ARBA00022741"/>
    </source>
</evidence>
<dbReference type="InterPro" id="IPR003439">
    <property type="entry name" value="ABC_transporter-like_ATP-bd"/>
</dbReference>
<evidence type="ECO:0000259" key="5">
    <source>
        <dbReference type="PROSITE" id="PS50893"/>
    </source>
</evidence>
<name>A0A426U8I2_9CHLR</name>
<evidence type="ECO:0000313" key="7">
    <source>
        <dbReference type="Proteomes" id="UP000280307"/>
    </source>
</evidence>
<gene>
    <name evidence="6" type="ORF">EI684_02965</name>
</gene>
<keyword evidence="1" id="KW-0813">Transport</keyword>
<evidence type="ECO:0000313" key="6">
    <source>
        <dbReference type="EMBL" id="RRR76472.1"/>
    </source>
</evidence>
<dbReference type="GO" id="GO:0005524">
    <property type="term" value="F:ATP binding"/>
    <property type="evidence" value="ECO:0007669"/>
    <property type="project" value="UniProtKB-KW"/>
</dbReference>
<dbReference type="PANTHER" id="PTHR42781:SF4">
    <property type="entry name" value="SPERMIDINE_PUTRESCINE IMPORT ATP-BINDING PROTEIN POTA"/>
    <property type="match status" value="1"/>
</dbReference>
<reference evidence="6 7" key="1">
    <citation type="submission" date="2018-12" db="EMBL/GenBank/DDBJ databases">
        <title>Genome Sequence of Candidatus Viridilinea halotolerans isolated from saline sulfide-rich spring.</title>
        <authorList>
            <person name="Grouzdev D.S."/>
            <person name="Burganskaya E.I."/>
            <person name="Krutkina M.S."/>
            <person name="Sukhacheva M.V."/>
            <person name="Gorlenko V.M."/>
        </authorList>
    </citation>
    <scope>NUCLEOTIDE SEQUENCE [LARGE SCALE GENOMIC DNA]</scope>
    <source>
        <strain evidence="6">Chok-6</strain>
    </source>
</reference>
<comment type="caution">
    <text evidence="6">The sequence shown here is derived from an EMBL/GenBank/DDBJ whole genome shotgun (WGS) entry which is preliminary data.</text>
</comment>
<dbReference type="PANTHER" id="PTHR42781">
    <property type="entry name" value="SPERMIDINE/PUTRESCINE IMPORT ATP-BINDING PROTEIN POTA"/>
    <property type="match status" value="1"/>
</dbReference>
<dbReference type="GO" id="GO:0015418">
    <property type="term" value="F:ABC-type quaternary ammonium compound transporting activity"/>
    <property type="evidence" value="ECO:0007669"/>
    <property type="project" value="UniProtKB-EC"/>
</dbReference>
<organism evidence="6 7">
    <name type="scientific">Candidatus Viridilinea halotolerans</name>
    <dbReference type="NCBI Taxonomy" id="2491704"/>
    <lineage>
        <taxon>Bacteria</taxon>
        <taxon>Bacillati</taxon>
        <taxon>Chloroflexota</taxon>
        <taxon>Chloroflexia</taxon>
        <taxon>Chloroflexales</taxon>
        <taxon>Chloroflexineae</taxon>
        <taxon>Oscillochloridaceae</taxon>
        <taxon>Candidatus Viridilinea</taxon>
    </lineage>
</organism>
<evidence type="ECO:0000256" key="1">
    <source>
        <dbReference type="ARBA" id="ARBA00022448"/>
    </source>
</evidence>
<feature type="domain" description="ABC transporter" evidence="5">
    <location>
        <begin position="3"/>
        <end position="232"/>
    </location>
</feature>
<accession>A0A426U8I2</accession>
<dbReference type="InterPro" id="IPR017871">
    <property type="entry name" value="ABC_transporter-like_CS"/>
</dbReference>
<dbReference type="GO" id="GO:0016887">
    <property type="term" value="F:ATP hydrolysis activity"/>
    <property type="evidence" value="ECO:0007669"/>
    <property type="project" value="InterPro"/>
</dbReference>
<dbReference type="EMBL" id="RSAS01000118">
    <property type="protein sequence ID" value="RRR76472.1"/>
    <property type="molecule type" value="Genomic_DNA"/>
</dbReference>
<dbReference type="InterPro" id="IPR003593">
    <property type="entry name" value="AAA+_ATPase"/>
</dbReference>
<dbReference type="Gene3D" id="3.40.50.300">
    <property type="entry name" value="P-loop containing nucleotide triphosphate hydrolases"/>
    <property type="match status" value="1"/>
</dbReference>
<dbReference type="SMART" id="SM00382">
    <property type="entry name" value="AAA"/>
    <property type="match status" value="1"/>
</dbReference>
<evidence type="ECO:0000256" key="3">
    <source>
        <dbReference type="ARBA" id="ARBA00022840"/>
    </source>
</evidence>
<dbReference type="SUPFAM" id="SSF52540">
    <property type="entry name" value="P-loop containing nucleoside triphosphate hydrolases"/>
    <property type="match status" value="1"/>
</dbReference>
<sequence>MFLELQTISCSYHETPVLRGVNLAVAEGSITALLGPSGCGKTTLLRVVAGLERTAAGTVLLEGQTLAGVPPYRRGFGLMFQDYALFPHLDVAGNIAFGLQVQGQGRSAAQRVTELLALVGLEGYERRRVYELSGGERQRVALARALAPRPRLLMLDEPLAALDRALRERLQDELHAILRQVGVTTLYVTHDQEEAFALADQVALLHEGQLEQSGTPEAVYQQPASLWAAHFLGLNNVVQGHWGADGRVTTPLGHWACRHSGPVSAPGSAVSLVIYPDAAQFTPEAPCMVTLLTCQFRGRSYRVVVRHASGLELRFDLPHAPAAAGMACGLALDPTRIYALAAR</sequence>
<protein>
    <recommendedName>
        <fullName evidence="4">ABC-type quaternary amine transporter</fullName>
        <ecNumber evidence="4">7.6.2.9</ecNumber>
    </recommendedName>
</protein>
<dbReference type="FunFam" id="3.40.50.300:FF:000425">
    <property type="entry name" value="Probable ABC transporter, ATP-binding subunit"/>
    <property type="match status" value="1"/>
</dbReference>
<proteinExistence type="predicted"/>
<dbReference type="Pfam" id="PF00005">
    <property type="entry name" value="ABC_tran"/>
    <property type="match status" value="1"/>
</dbReference>
<dbReference type="Proteomes" id="UP000280307">
    <property type="component" value="Unassembled WGS sequence"/>
</dbReference>
<keyword evidence="2" id="KW-0547">Nucleotide-binding</keyword>